<evidence type="ECO:0000256" key="1">
    <source>
        <dbReference type="SAM" id="MobiDB-lite"/>
    </source>
</evidence>
<organism evidence="2 3">
    <name type="scientific">Galerina marginata (strain CBS 339.88)</name>
    <dbReference type="NCBI Taxonomy" id="685588"/>
    <lineage>
        <taxon>Eukaryota</taxon>
        <taxon>Fungi</taxon>
        <taxon>Dikarya</taxon>
        <taxon>Basidiomycota</taxon>
        <taxon>Agaricomycotina</taxon>
        <taxon>Agaricomycetes</taxon>
        <taxon>Agaricomycetidae</taxon>
        <taxon>Agaricales</taxon>
        <taxon>Agaricineae</taxon>
        <taxon>Strophariaceae</taxon>
        <taxon>Galerina</taxon>
    </lineage>
</organism>
<gene>
    <name evidence="2" type="ORF">GALMADRAFT_143920</name>
</gene>
<dbReference type="AlphaFoldDB" id="A0A067SME0"/>
<feature type="compositionally biased region" description="Low complexity" evidence="1">
    <location>
        <begin position="233"/>
        <end position="246"/>
    </location>
</feature>
<feature type="region of interest" description="Disordered" evidence="1">
    <location>
        <begin position="141"/>
        <end position="280"/>
    </location>
</feature>
<dbReference type="HOGENOM" id="CLU_495262_0_0_1"/>
<protein>
    <submittedName>
        <fullName evidence="2">Uncharacterized protein</fullName>
    </submittedName>
</protein>
<feature type="compositionally biased region" description="Acidic residues" evidence="1">
    <location>
        <begin position="529"/>
        <end position="548"/>
    </location>
</feature>
<evidence type="ECO:0000313" key="3">
    <source>
        <dbReference type="Proteomes" id="UP000027222"/>
    </source>
</evidence>
<feature type="compositionally biased region" description="Acidic residues" evidence="1">
    <location>
        <begin position="162"/>
        <end position="183"/>
    </location>
</feature>
<accession>A0A067SME0</accession>
<feature type="compositionally biased region" description="Acidic residues" evidence="1">
    <location>
        <begin position="502"/>
        <end position="520"/>
    </location>
</feature>
<evidence type="ECO:0000313" key="2">
    <source>
        <dbReference type="EMBL" id="KDR71207.1"/>
    </source>
</evidence>
<dbReference type="Proteomes" id="UP000027222">
    <property type="component" value="Unassembled WGS sequence"/>
</dbReference>
<proteinExistence type="predicted"/>
<keyword evidence="3" id="KW-1185">Reference proteome</keyword>
<reference evidence="3" key="1">
    <citation type="journal article" date="2014" name="Proc. Natl. Acad. Sci. U.S.A.">
        <title>Extensive sampling of basidiomycete genomes demonstrates inadequacy of the white-rot/brown-rot paradigm for wood decay fungi.</title>
        <authorList>
            <person name="Riley R."/>
            <person name="Salamov A.A."/>
            <person name="Brown D.W."/>
            <person name="Nagy L.G."/>
            <person name="Floudas D."/>
            <person name="Held B.W."/>
            <person name="Levasseur A."/>
            <person name="Lombard V."/>
            <person name="Morin E."/>
            <person name="Otillar R."/>
            <person name="Lindquist E.A."/>
            <person name="Sun H."/>
            <person name="LaButti K.M."/>
            <person name="Schmutz J."/>
            <person name="Jabbour D."/>
            <person name="Luo H."/>
            <person name="Baker S.E."/>
            <person name="Pisabarro A.G."/>
            <person name="Walton J.D."/>
            <person name="Blanchette R.A."/>
            <person name="Henrissat B."/>
            <person name="Martin F."/>
            <person name="Cullen D."/>
            <person name="Hibbett D.S."/>
            <person name="Grigoriev I.V."/>
        </authorList>
    </citation>
    <scope>NUCLEOTIDE SEQUENCE [LARGE SCALE GENOMIC DNA]</scope>
    <source>
        <strain evidence="3">CBS 339.88</strain>
    </source>
</reference>
<feature type="compositionally biased region" description="Basic residues" evidence="1">
    <location>
        <begin position="202"/>
        <end position="214"/>
    </location>
</feature>
<name>A0A067SME0_GALM3</name>
<dbReference type="EMBL" id="KL142393">
    <property type="protein sequence ID" value="KDR71207.1"/>
    <property type="molecule type" value="Genomic_DNA"/>
</dbReference>
<feature type="region of interest" description="Disordered" evidence="1">
    <location>
        <begin position="501"/>
        <end position="568"/>
    </location>
</feature>
<sequence>MLSDAFIDYRCDVEVPPAVLAAVARLWDALVIRLPRIYRYHPSQESLDLIARLLEDQYEDCVLIRRHYHSRDAPSEPYNIRRVRNRLFDLMQRAPVSNVWVKRYQPLLPVAAPEPEDIYPLDQLSFDINLSLRNMKNKAKVPYAEESDEENLAAPTDAPMEMPEETPAVEEEEESNEEAEDEDPRPTKKAKLSKGSPPELRRSHRVKPSLKKRGPNPGVWRASPPVSQRTRSAHASSSKALLTSSSEGEDEEADTVVVSRPPKRKANSRPPIKESSKRRGTTLCQEIEENPGIPLPACEVLPSLLTIDDVARLARDNMQPDNRCQTCRDLNRSKSVCAYRGENEKCRACAISKYRCDFQMASVERERGRNVSYSIGEESLANLRRLIEECERETLQRAVLLRLVNGHDARIREIQRAGRNIIYAMLRRSNLAELQPAITDDRDTMAALWTALRDPEVLFDVLDGTAPFYANNMSLPDVLALLPAAHRVTLLEQVQQGLLNMDSDESSDSSDSSSDEEEDEAPAHPLVDIEAEESDAEESEAAAEDEEVAPPVAPGISTDESSESSGEE</sequence>